<dbReference type="Proteomes" id="UP000023152">
    <property type="component" value="Unassembled WGS sequence"/>
</dbReference>
<comment type="caution">
    <text evidence="8">The sequence shown here is derived from an EMBL/GenBank/DDBJ whole genome shotgun (WGS) entry which is preliminary data.</text>
</comment>
<dbReference type="GO" id="GO:0000930">
    <property type="term" value="C:gamma-tubulin complex"/>
    <property type="evidence" value="ECO:0007669"/>
    <property type="project" value="TreeGrafter"/>
</dbReference>
<dbReference type="GO" id="GO:0051225">
    <property type="term" value="P:spindle assembly"/>
    <property type="evidence" value="ECO:0007669"/>
    <property type="project" value="TreeGrafter"/>
</dbReference>
<dbReference type="GO" id="GO:0000922">
    <property type="term" value="C:spindle pole"/>
    <property type="evidence" value="ECO:0007669"/>
    <property type="project" value="InterPro"/>
</dbReference>
<evidence type="ECO:0000256" key="2">
    <source>
        <dbReference type="ARBA" id="ARBA00022490"/>
    </source>
</evidence>
<dbReference type="GO" id="GO:0005874">
    <property type="term" value="C:microtubule"/>
    <property type="evidence" value="ECO:0007669"/>
    <property type="project" value="UniProtKB-KW"/>
</dbReference>
<dbReference type="Gene3D" id="1.20.120.1900">
    <property type="entry name" value="Gamma-tubulin complex, C-terminal domain"/>
    <property type="match status" value="1"/>
</dbReference>
<keyword evidence="6" id="KW-1133">Transmembrane helix</keyword>
<dbReference type="AlphaFoldDB" id="X6NWC4"/>
<accession>X6NWC4</accession>
<evidence type="ECO:0000313" key="8">
    <source>
        <dbReference type="EMBL" id="ETO30286.1"/>
    </source>
</evidence>
<reference evidence="8 9" key="1">
    <citation type="journal article" date="2013" name="Curr. Biol.">
        <title>The Genome of the Foraminiferan Reticulomyxa filosa.</title>
        <authorList>
            <person name="Glockner G."/>
            <person name="Hulsmann N."/>
            <person name="Schleicher M."/>
            <person name="Noegel A.A."/>
            <person name="Eichinger L."/>
            <person name="Gallinger C."/>
            <person name="Pawlowski J."/>
            <person name="Sierra R."/>
            <person name="Euteneuer U."/>
            <person name="Pillet L."/>
            <person name="Moustafa A."/>
            <person name="Platzer M."/>
            <person name="Groth M."/>
            <person name="Szafranski K."/>
            <person name="Schliwa M."/>
        </authorList>
    </citation>
    <scope>NUCLEOTIDE SEQUENCE [LARGE SCALE GENOMIC DNA]</scope>
</reference>
<organism evidence="8 9">
    <name type="scientific">Reticulomyxa filosa</name>
    <dbReference type="NCBI Taxonomy" id="46433"/>
    <lineage>
        <taxon>Eukaryota</taxon>
        <taxon>Sar</taxon>
        <taxon>Rhizaria</taxon>
        <taxon>Retaria</taxon>
        <taxon>Foraminifera</taxon>
        <taxon>Monothalamids</taxon>
        <taxon>Reticulomyxidae</taxon>
        <taxon>Reticulomyxa</taxon>
    </lineage>
</organism>
<evidence type="ECO:0000256" key="1">
    <source>
        <dbReference type="ARBA" id="ARBA00010337"/>
    </source>
</evidence>
<dbReference type="GO" id="GO:0051011">
    <property type="term" value="F:microtubule minus-end binding"/>
    <property type="evidence" value="ECO:0007669"/>
    <property type="project" value="TreeGrafter"/>
</dbReference>
<comment type="subcellular location">
    <subcellularLocation>
        <location evidence="5">Cytoplasm</location>
        <location evidence="5">Cytoskeleton</location>
        <location evidence="5">Microtubule organizing center</location>
    </subcellularLocation>
</comment>
<feature type="non-terminal residue" evidence="8">
    <location>
        <position position="1"/>
    </location>
</feature>
<comment type="similarity">
    <text evidence="1 5">Belongs to the TUBGCP family.</text>
</comment>
<name>X6NWC4_RETFI</name>
<dbReference type="GO" id="GO:0043015">
    <property type="term" value="F:gamma-tubulin binding"/>
    <property type="evidence" value="ECO:0007669"/>
    <property type="project" value="InterPro"/>
</dbReference>
<dbReference type="PANTHER" id="PTHR19302:SF13">
    <property type="entry name" value="GAMMA-TUBULIN COMPLEX COMPONENT 2"/>
    <property type="match status" value="1"/>
</dbReference>
<keyword evidence="4 5" id="KW-0206">Cytoskeleton</keyword>
<dbReference type="InterPro" id="IPR040457">
    <property type="entry name" value="GCP_C"/>
</dbReference>
<dbReference type="GO" id="GO:0031122">
    <property type="term" value="P:cytoplasmic microtubule organization"/>
    <property type="evidence" value="ECO:0007669"/>
    <property type="project" value="TreeGrafter"/>
</dbReference>
<evidence type="ECO:0000313" key="9">
    <source>
        <dbReference type="Proteomes" id="UP000023152"/>
    </source>
</evidence>
<dbReference type="GO" id="GO:0000278">
    <property type="term" value="P:mitotic cell cycle"/>
    <property type="evidence" value="ECO:0007669"/>
    <property type="project" value="TreeGrafter"/>
</dbReference>
<keyword evidence="6" id="KW-0812">Transmembrane</keyword>
<dbReference type="PANTHER" id="PTHR19302">
    <property type="entry name" value="GAMMA TUBULIN COMPLEX PROTEIN"/>
    <property type="match status" value="1"/>
</dbReference>
<keyword evidence="3 5" id="KW-0493">Microtubule</keyword>
<feature type="transmembrane region" description="Helical" evidence="6">
    <location>
        <begin position="353"/>
        <end position="373"/>
    </location>
</feature>
<dbReference type="OrthoDB" id="2192946at2759"/>
<evidence type="ECO:0000256" key="6">
    <source>
        <dbReference type="SAM" id="Phobius"/>
    </source>
</evidence>
<dbReference type="Pfam" id="PF04130">
    <property type="entry name" value="GCP_C_terminal"/>
    <property type="match status" value="1"/>
</dbReference>
<feature type="domain" description="Gamma tubulin complex component C-terminal" evidence="7">
    <location>
        <begin position="88"/>
        <end position="394"/>
    </location>
</feature>
<sequence length="421" mass="48806">IPAILLDYQDMIVTTGKYLNVMSESGCMGVCSSQDNEESGPKLRFKNDRLEHCLDNCQPRQLGIQIREAYNFASKALLEMLMNRQKIMDRFRSIRRFMLLSEGDWFEYFLDMADPILSINACEIKVVKLNRLLELSIRTSISKNDPFKDDLCCDIKNRDLNKMIEELKFDWNFCLLSVMESADDGAIGKEKAEENGGINIGIGNGAGEDHNDKTVSSLTGIQAFALDYQVKWPCSIIFTGRNVARYQLIFRLLFKLKCVERQLKTAWKQQMSLRELNLGNAHNSSLMLRQKMLQFLESLLFYVFYQVIEPNWHQFISHVIKANTVDAVLQLQEEFLRSTLDMCLLTSKTRVEVLLYFCIFVLYFPFLVSLILYQKLKCVQSLFRVLTTCENYANYVSRYTSDWQIYNGSVSNRKTVLEVCV</sequence>
<protein>
    <recommendedName>
        <fullName evidence="5">Spindle pole body component</fullName>
    </recommendedName>
</protein>
<evidence type="ECO:0000256" key="5">
    <source>
        <dbReference type="RuleBase" id="RU363050"/>
    </source>
</evidence>
<keyword evidence="6" id="KW-0472">Membrane</keyword>
<evidence type="ECO:0000256" key="3">
    <source>
        <dbReference type="ARBA" id="ARBA00022701"/>
    </source>
</evidence>
<evidence type="ECO:0000256" key="4">
    <source>
        <dbReference type="ARBA" id="ARBA00023212"/>
    </source>
</evidence>
<keyword evidence="2 5" id="KW-0963">Cytoplasm</keyword>
<dbReference type="EMBL" id="ASPP01005574">
    <property type="protein sequence ID" value="ETO30286.1"/>
    <property type="molecule type" value="Genomic_DNA"/>
</dbReference>
<dbReference type="GO" id="GO:0007020">
    <property type="term" value="P:microtubule nucleation"/>
    <property type="evidence" value="ECO:0007669"/>
    <property type="project" value="InterPro"/>
</dbReference>
<dbReference type="InterPro" id="IPR007259">
    <property type="entry name" value="GCP"/>
</dbReference>
<keyword evidence="9" id="KW-1185">Reference proteome</keyword>
<dbReference type="InterPro" id="IPR042241">
    <property type="entry name" value="GCP_C_sf"/>
</dbReference>
<evidence type="ECO:0000259" key="7">
    <source>
        <dbReference type="Pfam" id="PF04130"/>
    </source>
</evidence>
<gene>
    <name evidence="8" type="ORF">RFI_06833</name>
</gene>
<proteinExistence type="inferred from homology"/>
<dbReference type="GO" id="GO:0051321">
    <property type="term" value="P:meiotic cell cycle"/>
    <property type="evidence" value="ECO:0007669"/>
    <property type="project" value="TreeGrafter"/>
</dbReference>